<dbReference type="Pfam" id="PF13231">
    <property type="entry name" value="PMT_2"/>
    <property type="match status" value="1"/>
</dbReference>
<evidence type="ECO:0000256" key="4">
    <source>
        <dbReference type="ARBA" id="ARBA00022679"/>
    </source>
</evidence>
<feature type="transmembrane region" description="Helical" evidence="8">
    <location>
        <begin position="213"/>
        <end position="230"/>
    </location>
</feature>
<keyword evidence="5 8" id="KW-0812">Transmembrane</keyword>
<keyword evidence="7 8" id="KW-0472">Membrane</keyword>
<feature type="transmembrane region" description="Helical" evidence="8">
    <location>
        <begin position="346"/>
        <end position="364"/>
    </location>
</feature>
<dbReference type="EC" id="2.4.-.-" evidence="10"/>
<feature type="transmembrane region" description="Helical" evidence="8">
    <location>
        <begin position="155"/>
        <end position="177"/>
    </location>
</feature>
<comment type="subcellular location">
    <subcellularLocation>
        <location evidence="1">Cell membrane</location>
        <topology evidence="1">Multi-pass membrane protein</topology>
    </subcellularLocation>
</comment>
<keyword evidence="11" id="KW-1185">Reference proteome</keyword>
<dbReference type="PANTHER" id="PTHR33908">
    <property type="entry name" value="MANNOSYLTRANSFERASE YKCB-RELATED"/>
    <property type="match status" value="1"/>
</dbReference>
<keyword evidence="4 10" id="KW-0808">Transferase</keyword>
<feature type="domain" description="Glycosyltransferase RgtA/B/C/D-like" evidence="9">
    <location>
        <begin position="158"/>
        <end position="299"/>
    </location>
</feature>
<dbReference type="EMBL" id="JBICYV010000004">
    <property type="protein sequence ID" value="MFG3010597.1"/>
    <property type="molecule type" value="Genomic_DNA"/>
</dbReference>
<organism evidence="10 11">
    <name type="scientific">Streptomyces cinerochromogenes</name>
    <dbReference type="NCBI Taxonomy" id="66422"/>
    <lineage>
        <taxon>Bacteria</taxon>
        <taxon>Bacillati</taxon>
        <taxon>Actinomycetota</taxon>
        <taxon>Actinomycetes</taxon>
        <taxon>Kitasatosporales</taxon>
        <taxon>Streptomycetaceae</taxon>
        <taxon>Streptomyces</taxon>
    </lineage>
</organism>
<evidence type="ECO:0000256" key="7">
    <source>
        <dbReference type="ARBA" id="ARBA00023136"/>
    </source>
</evidence>
<name>A0ABW7B0B4_9ACTN</name>
<sequence>MTVAEGPVPVAEGPVAGLGGRVYGGGGRYDPESTLRLRVLPARGRPEPAPGYTFDEITRADWALGPVPDTGWSAAPSPRRTWVGRALLACLLLVQAILSLRLHNTAFEDEALYVYAGHAMIDHLFHGTPDYGGFGTYFSGSPVLYPVLAAWVDSVGGLTAVRLMSLAFMLAATGLLYSFTRMLFNERTALCAAGIFAVSQSTLFLGNFATYDALAILLLALSAWILVRVVQVVRDVRDVRVDQVTRLARGHWALPLAAAPVAALAVGVKYASALYLPTVTVLLVLAAHRRLGGRQALRLGAVFTGGVVALLGIGLATTDYLQAIRSTTTDRAHGSTSVPTMAWDCFRWGGLLFALACLGTVLYTRRAGLGEVPGRRVPAGPGTRWRLVLGAVLTGTALLAPAYQIHLQTSVSLHKHIGYGLLFAAPMAGVGITRLMGAHFRFPQAAIAVGVLALTLGMSQSAQNYGVWPSTTYLMPELAKNVRPGQKWLGQPHEAPVYYLSREGLTDYTLWTSIYYIDYTGRQGRHLMGAEGYRAAIDDGWFDGVVLDWSDQPGDVQTLIRGEMRTSGRYRLAGALSYRTSVGTGHFEIWLRVPAAHKR</sequence>
<evidence type="ECO:0000256" key="1">
    <source>
        <dbReference type="ARBA" id="ARBA00004651"/>
    </source>
</evidence>
<dbReference type="RefSeq" id="WP_392816786.1">
    <property type="nucleotide sequence ID" value="NZ_JBICYV010000004.1"/>
</dbReference>
<reference evidence="10 11" key="1">
    <citation type="submission" date="2024-10" db="EMBL/GenBank/DDBJ databases">
        <title>The Natural Products Discovery Center: Release of the First 8490 Sequenced Strains for Exploring Actinobacteria Biosynthetic Diversity.</title>
        <authorList>
            <person name="Kalkreuter E."/>
            <person name="Kautsar S.A."/>
            <person name="Yang D."/>
            <person name="Bader C.D."/>
            <person name="Teijaro C.N."/>
            <person name="Fluegel L."/>
            <person name="Davis C.M."/>
            <person name="Simpson J.R."/>
            <person name="Lauterbach L."/>
            <person name="Steele A.D."/>
            <person name="Gui C."/>
            <person name="Meng S."/>
            <person name="Li G."/>
            <person name="Viehrig K."/>
            <person name="Ye F."/>
            <person name="Su P."/>
            <person name="Kiefer A.F."/>
            <person name="Nichols A."/>
            <person name="Cepeda A.J."/>
            <person name="Yan W."/>
            <person name="Fan B."/>
            <person name="Jiang Y."/>
            <person name="Adhikari A."/>
            <person name="Zheng C.-J."/>
            <person name="Schuster L."/>
            <person name="Cowan T.M."/>
            <person name="Smanski M.J."/>
            <person name="Chevrette M.G."/>
            <person name="De Carvalho L.P.S."/>
            <person name="Shen B."/>
        </authorList>
    </citation>
    <scope>NUCLEOTIDE SEQUENCE [LARGE SCALE GENOMIC DNA]</scope>
    <source>
        <strain evidence="10 11">NPDC048320</strain>
    </source>
</reference>
<dbReference type="Proteomes" id="UP001604267">
    <property type="component" value="Unassembled WGS sequence"/>
</dbReference>
<gene>
    <name evidence="10" type="ORF">ACGFZB_09065</name>
</gene>
<evidence type="ECO:0000256" key="2">
    <source>
        <dbReference type="ARBA" id="ARBA00022475"/>
    </source>
</evidence>
<evidence type="ECO:0000256" key="8">
    <source>
        <dbReference type="SAM" id="Phobius"/>
    </source>
</evidence>
<feature type="transmembrane region" description="Helical" evidence="8">
    <location>
        <begin position="385"/>
        <end position="405"/>
    </location>
</feature>
<evidence type="ECO:0000256" key="3">
    <source>
        <dbReference type="ARBA" id="ARBA00022676"/>
    </source>
</evidence>
<evidence type="ECO:0000256" key="5">
    <source>
        <dbReference type="ARBA" id="ARBA00022692"/>
    </source>
</evidence>
<feature type="transmembrane region" description="Helical" evidence="8">
    <location>
        <begin position="299"/>
        <end position="317"/>
    </location>
</feature>
<evidence type="ECO:0000259" key="9">
    <source>
        <dbReference type="Pfam" id="PF13231"/>
    </source>
</evidence>
<protein>
    <submittedName>
        <fullName evidence="10">ArnT family glycosyltransferase</fullName>
        <ecNumber evidence="10">2.4.-.-</ecNumber>
    </submittedName>
</protein>
<accession>A0ABW7B0B4</accession>
<comment type="caution">
    <text evidence="10">The sequence shown here is derived from an EMBL/GenBank/DDBJ whole genome shotgun (WGS) entry which is preliminary data.</text>
</comment>
<dbReference type="GO" id="GO:0016757">
    <property type="term" value="F:glycosyltransferase activity"/>
    <property type="evidence" value="ECO:0007669"/>
    <property type="project" value="UniProtKB-KW"/>
</dbReference>
<evidence type="ECO:0000313" key="10">
    <source>
        <dbReference type="EMBL" id="MFG3010597.1"/>
    </source>
</evidence>
<keyword evidence="3 10" id="KW-0328">Glycosyltransferase</keyword>
<dbReference type="InterPro" id="IPR038731">
    <property type="entry name" value="RgtA/B/C-like"/>
</dbReference>
<dbReference type="PANTHER" id="PTHR33908:SF11">
    <property type="entry name" value="MEMBRANE PROTEIN"/>
    <property type="match status" value="1"/>
</dbReference>
<dbReference type="InterPro" id="IPR050297">
    <property type="entry name" value="LipidA_mod_glycosyltrf_83"/>
</dbReference>
<feature type="transmembrane region" description="Helical" evidence="8">
    <location>
        <begin position="417"/>
        <end position="437"/>
    </location>
</feature>
<feature type="transmembrane region" description="Helical" evidence="8">
    <location>
        <begin position="274"/>
        <end position="292"/>
    </location>
</feature>
<evidence type="ECO:0000256" key="6">
    <source>
        <dbReference type="ARBA" id="ARBA00022989"/>
    </source>
</evidence>
<proteinExistence type="predicted"/>
<evidence type="ECO:0000313" key="11">
    <source>
        <dbReference type="Proteomes" id="UP001604267"/>
    </source>
</evidence>
<keyword evidence="2" id="KW-1003">Cell membrane</keyword>
<keyword evidence="6 8" id="KW-1133">Transmembrane helix</keyword>